<proteinExistence type="predicted"/>
<reference evidence="1" key="1">
    <citation type="submission" date="2020-02" db="EMBL/GenBank/DDBJ databases">
        <authorList>
            <person name="Meier V. D."/>
        </authorList>
    </citation>
    <scope>NUCLEOTIDE SEQUENCE</scope>
    <source>
        <strain evidence="1">AVDCRST_MAG93</strain>
    </source>
</reference>
<accession>A0A6J4I836</accession>
<dbReference type="EMBL" id="CADCTR010000488">
    <property type="protein sequence ID" value="CAA9243802.1"/>
    <property type="molecule type" value="Genomic_DNA"/>
</dbReference>
<protein>
    <submittedName>
        <fullName evidence="1">Uncharacterized protein</fullName>
    </submittedName>
</protein>
<sequence>MSDMPCTISHNVRPEVSCAYPGSPAFDRLRPRLDRPSGNQRIVVDAVGPR</sequence>
<dbReference type="AlphaFoldDB" id="A0A6J4I836"/>
<evidence type="ECO:0000313" key="1">
    <source>
        <dbReference type="EMBL" id="CAA9243802.1"/>
    </source>
</evidence>
<name>A0A6J4I836_9CHLR</name>
<organism evidence="1">
    <name type="scientific">uncultured Chloroflexia bacterium</name>
    <dbReference type="NCBI Taxonomy" id="1672391"/>
    <lineage>
        <taxon>Bacteria</taxon>
        <taxon>Bacillati</taxon>
        <taxon>Chloroflexota</taxon>
        <taxon>Chloroflexia</taxon>
        <taxon>environmental samples</taxon>
    </lineage>
</organism>
<gene>
    <name evidence="1" type="ORF">AVDCRST_MAG93-1445</name>
</gene>